<dbReference type="EMBL" id="JABFJW010000512">
    <property type="protein sequence ID" value="NOK14644.1"/>
    <property type="molecule type" value="Genomic_DNA"/>
</dbReference>
<organism evidence="2 3">
    <name type="scientific">Corallococcus exercitus</name>
    <dbReference type="NCBI Taxonomy" id="2316736"/>
    <lineage>
        <taxon>Bacteria</taxon>
        <taxon>Pseudomonadati</taxon>
        <taxon>Myxococcota</taxon>
        <taxon>Myxococcia</taxon>
        <taxon>Myxococcales</taxon>
        <taxon>Cystobacterineae</taxon>
        <taxon>Myxococcaceae</taxon>
        <taxon>Corallococcus</taxon>
    </lineage>
</organism>
<evidence type="ECO:0000313" key="3">
    <source>
        <dbReference type="Proteomes" id="UP000528460"/>
    </source>
</evidence>
<protein>
    <submittedName>
        <fullName evidence="2">Ig-like domain-containing protein</fullName>
    </submittedName>
</protein>
<evidence type="ECO:0000313" key="2">
    <source>
        <dbReference type="EMBL" id="NOK14644.1"/>
    </source>
</evidence>
<dbReference type="InterPro" id="IPR036116">
    <property type="entry name" value="FN3_sf"/>
</dbReference>
<reference evidence="2 3" key="1">
    <citation type="submission" date="2020-05" db="EMBL/GenBank/DDBJ databases">
        <authorList>
            <person name="Whitworth D."/>
        </authorList>
    </citation>
    <scope>NUCLEOTIDE SEQUENCE [LARGE SCALE GENOMIC DNA]</scope>
    <source>
        <strain evidence="2 3">CA046A</strain>
    </source>
</reference>
<accession>A0A7Y4K0I8</accession>
<dbReference type="SUPFAM" id="SSF49265">
    <property type="entry name" value="Fibronectin type III"/>
    <property type="match status" value="1"/>
</dbReference>
<dbReference type="CDD" id="cd00063">
    <property type="entry name" value="FN3"/>
    <property type="match status" value="1"/>
</dbReference>
<gene>
    <name evidence="2" type="ORF">HNS30_37090</name>
</gene>
<feature type="non-terminal residue" evidence="2">
    <location>
        <position position="1"/>
    </location>
</feature>
<dbReference type="Pfam" id="PF00041">
    <property type="entry name" value="fn3"/>
    <property type="match status" value="1"/>
</dbReference>
<dbReference type="PROSITE" id="PS50853">
    <property type="entry name" value="FN3"/>
    <property type="match status" value="1"/>
</dbReference>
<sequence length="158" mass="16519">VTPTVVAQVPHAPSVPVLRSPSDSGLVTSGDVTFTWDASIDPEGDAVNYRLELSRDGAVLASLNAAGTSLTLPGTLSAGTYTWRVEAQDSQGHRSGFSSPSSFSVALDPLWRITGGQGLEEDDTARGFACSAGGPSGWAPWIGTLVLLAWGLRRRPVR</sequence>
<name>A0A7Y4K0I8_9BACT</name>
<feature type="domain" description="Fibronectin type-III" evidence="1">
    <location>
        <begin position="12"/>
        <end position="108"/>
    </location>
</feature>
<dbReference type="Gene3D" id="2.60.40.10">
    <property type="entry name" value="Immunoglobulins"/>
    <property type="match status" value="1"/>
</dbReference>
<dbReference type="InterPro" id="IPR013783">
    <property type="entry name" value="Ig-like_fold"/>
</dbReference>
<dbReference type="Proteomes" id="UP000528460">
    <property type="component" value="Unassembled WGS sequence"/>
</dbReference>
<comment type="caution">
    <text evidence="2">The sequence shown here is derived from an EMBL/GenBank/DDBJ whole genome shotgun (WGS) entry which is preliminary data.</text>
</comment>
<proteinExistence type="predicted"/>
<dbReference type="AlphaFoldDB" id="A0A7Y4K0I8"/>
<dbReference type="InterPro" id="IPR003961">
    <property type="entry name" value="FN3_dom"/>
</dbReference>
<dbReference type="RefSeq" id="WP_171421735.1">
    <property type="nucleotide sequence ID" value="NZ_JABFJW010000512.1"/>
</dbReference>
<evidence type="ECO:0000259" key="1">
    <source>
        <dbReference type="PROSITE" id="PS50853"/>
    </source>
</evidence>